<name>A0A0H3U835_9BACT</name>
<dbReference type="GO" id="GO:0016787">
    <property type="term" value="F:hydrolase activity"/>
    <property type="evidence" value="ECO:0007669"/>
    <property type="project" value="UniProtKB-KW"/>
</dbReference>
<proteinExistence type="inferred from homology"/>
<feature type="domain" description="Calcineurin-like phosphoesterase" evidence="2">
    <location>
        <begin position="33"/>
        <end position="163"/>
    </location>
</feature>
<evidence type="ECO:0000259" key="3">
    <source>
        <dbReference type="Pfam" id="PF05168"/>
    </source>
</evidence>
<dbReference type="Pfam" id="PF00149">
    <property type="entry name" value="Metallophos"/>
    <property type="match status" value="1"/>
</dbReference>
<evidence type="ECO:0000313" key="4">
    <source>
        <dbReference type="EMBL" id="AIF26665.1"/>
    </source>
</evidence>
<dbReference type="SUPFAM" id="SSF56300">
    <property type="entry name" value="Metallo-dependent phosphatases"/>
    <property type="match status" value="1"/>
</dbReference>
<reference evidence="4" key="1">
    <citation type="submission" date="2013-08" db="EMBL/GenBank/DDBJ databases">
        <title>Comparison of modified E. coli strains.</title>
        <authorList>
            <person name="Juergensen J."/>
            <person name="Bonge A."/>
            <person name="Streit W.R."/>
        </authorList>
    </citation>
    <scope>NUCLEOTIDE SEQUENCE</scope>
</reference>
<dbReference type="Pfam" id="PF05168">
    <property type="entry name" value="HEPN"/>
    <property type="match status" value="1"/>
</dbReference>
<dbReference type="InterPro" id="IPR052226">
    <property type="entry name" value="UPF0332_toxin"/>
</dbReference>
<feature type="domain" description="HEPN" evidence="3">
    <location>
        <begin position="307"/>
        <end position="391"/>
    </location>
</feature>
<accession>A0A0H3U835</accession>
<dbReference type="InterPro" id="IPR004843">
    <property type="entry name" value="Calcineurin-like_PHP"/>
</dbReference>
<dbReference type="Gene3D" id="3.60.21.10">
    <property type="match status" value="1"/>
</dbReference>
<dbReference type="PANTHER" id="PTHR36565">
    <property type="entry name" value="UPF0332 PROTEIN TM_1000"/>
    <property type="match status" value="1"/>
</dbReference>
<dbReference type="EMBL" id="KF540241">
    <property type="protein sequence ID" value="AIF26665.1"/>
    <property type="molecule type" value="Genomic_DNA"/>
</dbReference>
<evidence type="ECO:0000259" key="2">
    <source>
        <dbReference type="Pfam" id="PF00149"/>
    </source>
</evidence>
<dbReference type="Gene3D" id="1.20.120.330">
    <property type="entry name" value="Nucleotidyltransferases domain 2"/>
    <property type="match status" value="1"/>
</dbReference>
<evidence type="ECO:0000256" key="1">
    <source>
        <dbReference type="ARBA" id="ARBA00038248"/>
    </source>
</evidence>
<protein>
    <submittedName>
        <fullName evidence="4">Putative hydrolase</fullName>
    </submittedName>
</protein>
<dbReference type="InterPro" id="IPR029052">
    <property type="entry name" value="Metallo-depent_PP-like"/>
</dbReference>
<organism evidence="4">
    <name type="scientific">uncultured bacterium fosmid pJB77G10</name>
    <dbReference type="NCBI Taxonomy" id="1478069"/>
    <lineage>
        <taxon>Bacteria</taxon>
        <taxon>environmental samples</taxon>
    </lineage>
</organism>
<dbReference type="AlphaFoldDB" id="A0A0H3U835"/>
<keyword evidence="4" id="KW-0378">Hydrolase</keyword>
<comment type="similarity">
    <text evidence="1">Belongs to the UPF0332 family.</text>
</comment>
<dbReference type="PANTHER" id="PTHR36565:SF1">
    <property type="entry name" value="UPF0332 PROTEIN TM_1000"/>
    <property type="match status" value="1"/>
</dbReference>
<dbReference type="InterPro" id="IPR007842">
    <property type="entry name" value="HEPN_dom"/>
</dbReference>
<sequence>MCRELAGYRGMVSEGLCFFVKEERREKMANYYIADLHLGHHNVIAYDDRPFNSVAEMDNALISLWNEAISKGDTVYILGDMIWGKAEVWPRYLEALKGNKVLIKGNHDLRTMPAEIKKYFKDVKEYKEIVDGDRRVIMSHYPIPFYEDDYSEDVVMLYGHVHNTREYAYLCELRMQIKNNYVPGTGRPIGNFINVGCMMPWMNYMPRTLDEIIMADEERNRLTPEKITAACEGIFRKYNVDYVDLIGRHVAGESTDGETVYLVVSGGVTGLNFFGMWEEIKRAIHKEVIITTPDNDKTKEEVEELTKYRLEKAKRNLEVVDCLLEDEFYNFAINRSYYAAFDAMRAVNARDGFDSSKHSGVIAHFNQNYVKTGLFDAETSKGIKRASTLRENLILGEKNELRSRSLHISVGRDPINDPIKLSDREEAVYDLLVKDGSYTRAELADKTVCNSTVIFTPQKVRLTRHQLRYMIHTSNIV</sequence>